<dbReference type="Pfam" id="PF08924">
    <property type="entry name" value="Rv2525c_GlyHyd-like"/>
    <property type="match status" value="1"/>
</dbReference>
<dbReference type="EMBL" id="AP022605">
    <property type="protein sequence ID" value="BBZ06927.1"/>
    <property type="molecule type" value="Genomic_DNA"/>
</dbReference>
<dbReference type="Gene3D" id="3.20.20.80">
    <property type="entry name" value="Glycosidases"/>
    <property type="match status" value="1"/>
</dbReference>
<organism evidence="3 4">
    <name type="scientific">Mycolicibacterium doricum</name>
    <dbReference type="NCBI Taxonomy" id="126673"/>
    <lineage>
        <taxon>Bacteria</taxon>
        <taxon>Bacillati</taxon>
        <taxon>Actinomycetota</taxon>
        <taxon>Actinomycetes</taxon>
        <taxon>Mycobacteriales</taxon>
        <taxon>Mycobacteriaceae</taxon>
        <taxon>Mycolicibacterium</taxon>
    </lineage>
</organism>
<dbReference type="KEGG" id="mdr:MDOR_10960"/>
<proteinExistence type="predicted"/>
<gene>
    <name evidence="3" type="ORF">MDOR_10960</name>
</gene>
<protein>
    <recommendedName>
        <fullName evidence="2">Rv2525c-like glycoside hydrolase-like domain-containing protein</fullName>
    </recommendedName>
</protein>
<name>A0A7I7VPV6_9MYCO</name>
<feature type="domain" description="Rv2525c-like glycoside hydrolase-like" evidence="2">
    <location>
        <begin position="40"/>
        <end position="117"/>
    </location>
</feature>
<evidence type="ECO:0000259" key="2">
    <source>
        <dbReference type="Pfam" id="PF08924"/>
    </source>
</evidence>
<dbReference type="InterPro" id="IPR015020">
    <property type="entry name" value="Rv2525c-like_Glyco_Hydro-like"/>
</dbReference>
<evidence type="ECO:0000313" key="4">
    <source>
        <dbReference type="Proteomes" id="UP000467201"/>
    </source>
</evidence>
<feature type="region of interest" description="Disordered" evidence="1">
    <location>
        <begin position="1"/>
        <end position="26"/>
    </location>
</feature>
<accession>A0A7I7VPV6</accession>
<evidence type="ECO:0000313" key="3">
    <source>
        <dbReference type="EMBL" id="BBZ06927.1"/>
    </source>
</evidence>
<dbReference type="Proteomes" id="UP000467201">
    <property type="component" value="Chromosome"/>
</dbReference>
<reference evidence="3 4" key="1">
    <citation type="journal article" date="2019" name="Emerg. Microbes Infect.">
        <title>Comprehensive subspecies identification of 175 nontuberculous mycobacteria species based on 7547 genomic profiles.</title>
        <authorList>
            <person name="Matsumoto Y."/>
            <person name="Kinjo T."/>
            <person name="Motooka D."/>
            <person name="Nabeya D."/>
            <person name="Jung N."/>
            <person name="Uechi K."/>
            <person name="Horii T."/>
            <person name="Iida T."/>
            <person name="Fujita J."/>
            <person name="Nakamura S."/>
        </authorList>
    </citation>
    <scope>NUCLEOTIDE SEQUENCE [LARGE SCALE GENOMIC DNA]</scope>
    <source>
        <strain evidence="3 4">JCM 12405</strain>
    </source>
</reference>
<evidence type="ECO:0000256" key="1">
    <source>
        <dbReference type="SAM" id="MobiDB-lite"/>
    </source>
</evidence>
<dbReference type="AlphaFoldDB" id="A0A7I7VPV6"/>
<sequence length="120" mass="13366">MAHAVGLHPGIRPRSGRRTNGPAPECRRRRVGIGTNLLQRRLFFSVDEDIEDDTWNTVAVEWFRGVNFRGINSVLGVHRTGIYGHSCAGASAITDGVIGRSTTPDHWWAWQTKAWSAGER</sequence>